<dbReference type="AlphaFoldDB" id="A0A0F9TDU9"/>
<comment type="caution">
    <text evidence="5">The sequence shown here is derived from an EMBL/GenBank/DDBJ whole genome shotgun (WGS) entry which is preliminary data.</text>
</comment>
<reference evidence="5" key="1">
    <citation type="journal article" date="2015" name="Nature">
        <title>Complex archaea that bridge the gap between prokaryotes and eukaryotes.</title>
        <authorList>
            <person name="Spang A."/>
            <person name="Saw J.H."/>
            <person name="Jorgensen S.L."/>
            <person name="Zaremba-Niedzwiedzka K."/>
            <person name="Martijn J."/>
            <person name="Lind A.E."/>
            <person name="van Eijk R."/>
            <person name="Schleper C."/>
            <person name="Guy L."/>
            <person name="Ettema T.J."/>
        </authorList>
    </citation>
    <scope>NUCLEOTIDE SEQUENCE</scope>
</reference>
<dbReference type="Pfam" id="PF09413">
    <property type="entry name" value="DUF2007"/>
    <property type="match status" value="1"/>
</dbReference>
<protein>
    <recommendedName>
        <fullName evidence="4">RanBP2-type domain-containing protein</fullName>
    </recommendedName>
</protein>
<dbReference type="EMBL" id="LAZR01001751">
    <property type="protein sequence ID" value="KKN39658.1"/>
    <property type="molecule type" value="Genomic_DNA"/>
</dbReference>
<proteinExistence type="predicted"/>
<name>A0A0F9TDU9_9ZZZZ</name>
<keyword evidence="3" id="KW-0862">Zinc</keyword>
<evidence type="ECO:0000256" key="2">
    <source>
        <dbReference type="ARBA" id="ARBA00022771"/>
    </source>
</evidence>
<dbReference type="PROSITE" id="PS01358">
    <property type="entry name" value="ZF_RANBP2_1"/>
    <property type="match status" value="1"/>
</dbReference>
<keyword evidence="1" id="KW-0479">Metal-binding</keyword>
<keyword evidence="2" id="KW-0863">Zinc-finger</keyword>
<feature type="domain" description="RanBP2-type" evidence="4">
    <location>
        <begin position="93"/>
        <end position="112"/>
    </location>
</feature>
<gene>
    <name evidence="5" type="ORF">LCGC14_0741340</name>
</gene>
<evidence type="ECO:0000256" key="1">
    <source>
        <dbReference type="ARBA" id="ARBA00022723"/>
    </source>
</evidence>
<dbReference type="InterPro" id="IPR018551">
    <property type="entry name" value="DUF2007"/>
</dbReference>
<accession>A0A0F9TDU9</accession>
<evidence type="ECO:0000313" key="5">
    <source>
        <dbReference type="EMBL" id="KKN39658.1"/>
    </source>
</evidence>
<organism evidence="5">
    <name type="scientific">marine sediment metagenome</name>
    <dbReference type="NCBI Taxonomy" id="412755"/>
    <lineage>
        <taxon>unclassified sequences</taxon>
        <taxon>metagenomes</taxon>
        <taxon>ecological metagenomes</taxon>
    </lineage>
</organism>
<evidence type="ECO:0000259" key="4">
    <source>
        <dbReference type="PROSITE" id="PS01358"/>
    </source>
</evidence>
<dbReference type="GO" id="GO:0008270">
    <property type="term" value="F:zinc ion binding"/>
    <property type="evidence" value="ECO:0007669"/>
    <property type="project" value="UniProtKB-KW"/>
</dbReference>
<evidence type="ECO:0000256" key="3">
    <source>
        <dbReference type="ARBA" id="ARBA00022833"/>
    </source>
</evidence>
<sequence>MATTQVNALSLNGYEFMKLLYTNENRYLVHNIQNLVENAGINIMLKNEYAAGAAGDLVPHETWLELWAVNDIDYDNAMEVISSSFSHDGDVSWLCSNCQEMNDASFDFCWNCEHSAPSIL</sequence>
<dbReference type="InterPro" id="IPR001876">
    <property type="entry name" value="Znf_RanBP2"/>
</dbReference>